<dbReference type="Gene3D" id="1.10.287.210">
    <property type="match status" value="1"/>
</dbReference>
<comment type="caution">
    <text evidence="2">The sequence shown here is derived from an EMBL/GenBank/DDBJ whole genome shotgun (WGS) entry which is preliminary data.</text>
</comment>
<dbReference type="EMBL" id="VZRM01002344">
    <property type="protein sequence ID" value="NWV33844.1"/>
    <property type="molecule type" value="Genomic_DNA"/>
</dbReference>
<proteinExistence type="predicted"/>
<dbReference type="PANTHER" id="PTHR10424">
    <property type="entry name" value="VIRAL ENVELOPE PROTEIN"/>
    <property type="match status" value="1"/>
</dbReference>
<keyword evidence="3" id="KW-1185">Reference proteome</keyword>
<feature type="non-terminal residue" evidence="2">
    <location>
        <position position="1"/>
    </location>
</feature>
<evidence type="ECO:0000256" key="1">
    <source>
        <dbReference type="ARBA" id="ARBA00023157"/>
    </source>
</evidence>
<gene>
    <name evidence="2" type="primary">Ervv2_1</name>
    <name evidence="2" type="ORF">GRAPIC_R16116</name>
</gene>
<dbReference type="Pfam" id="PF00429">
    <property type="entry name" value="TLV_coat"/>
    <property type="match status" value="1"/>
</dbReference>
<keyword evidence="1" id="KW-1015">Disulfide bond</keyword>
<organism evidence="2 3">
    <name type="scientific">Grantiella picta</name>
    <dbReference type="NCBI Taxonomy" id="266360"/>
    <lineage>
        <taxon>Eukaryota</taxon>
        <taxon>Metazoa</taxon>
        <taxon>Chordata</taxon>
        <taxon>Craniata</taxon>
        <taxon>Vertebrata</taxon>
        <taxon>Euteleostomi</taxon>
        <taxon>Archelosauria</taxon>
        <taxon>Archosauria</taxon>
        <taxon>Dinosauria</taxon>
        <taxon>Saurischia</taxon>
        <taxon>Theropoda</taxon>
        <taxon>Coelurosauria</taxon>
        <taxon>Aves</taxon>
        <taxon>Neognathae</taxon>
        <taxon>Neoaves</taxon>
        <taxon>Telluraves</taxon>
        <taxon>Australaves</taxon>
        <taxon>Passeriformes</taxon>
        <taxon>Meliphagoidea</taxon>
        <taxon>Meliphagidae</taxon>
        <taxon>Grantiella</taxon>
    </lineage>
</organism>
<dbReference type="SUPFAM" id="SSF58069">
    <property type="entry name" value="Virus ectodomain"/>
    <property type="match status" value="1"/>
</dbReference>
<protein>
    <submittedName>
        <fullName evidence="2">ERVV2 protein</fullName>
    </submittedName>
</protein>
<accession>A0A7K6E402</accession>
<name>A0A7K6E402_9PASS</name>
<dbReference type="InterPro" id="IPR018154">
    <property type="entry name" value="TLV/ENV_coat_polyprotein"/>
</dbReference>
<sequence>MIFHSAIMAPIPSLEIIELEKAIVNISAIIEHVQNQISDAIMALQEQIQGLALMIQEDKMVLSFLLGSQGGMCRIINGTCCSYIDQSGRIKMKLS</sequence>
<reference evidence="2 3" key="1">
    <citation type="submission" date="2019-09" db="EMBL/GenBank/DDBJ databases">
        <title>Bird 10,000 Genomes (B10K) Project - Family phase.</title>
        <authorList>
            <person name="Zhang G."/>
        </authorList>
    </citation>
    <scope>NUCLEOTIDE SEQUENCE [LARGE SCALE GENOMIC DNA]</scope>
    <source>
        <strain evidence="2">B10K-DU-029-50</strain>
        <tissue evidence="2">Heart</tissue>
    </source>
</reference>
<feature type="non-terminal residue" evidence="2">
    <location>
        <position position="95"/>
    </location>
</feature>
<dbReference type="AlphaFoldDB" id="A0A7K6E402"/>
<evidence type="ECO:0000313" key="3">
    <source>
        <dbReference type="Proteomes" id="UP000575029"/>
    </source>
</evidence>
<dbReference type="PANTHER" id="PTHR10424:SF73">
    <property type="entry name" value="ENDOGENOUS RETROVIRUS GROUP FC1 ENV POLYPROTEIN-RELATED"/>
    <property type="match status" value="1"/>
</dbReference>
<dbReference type="Proteomes" id="UP000575029">
    <property type="component" value="Unassembled WGS sequence"/>
</dbReference>
<evidence type="ECO:0000313" key="2">
    <source>
        <dbReference type="EMBL" id="NWV33844.1"/>
    </source>
</evidence>